<sequence>MTLLCKSGLSSGKVASEDAPQRGSQRRNVNSGQIGNLNSESFEWTSTSHWFYARRSINLGSESIPCPSIIGIRPITRLCFEHDL</sequence>
<reference evidence="3" key="1">
    <citation type="submission" date="2014-09" db="EMBL/GenBank/DDBJ databases">
        <authorList>
            <person name="Sharma Rahul"/>
            <person name="Thines Marco"/>
        </authorList>
    </citation>
    <scope>NUCLEOTIDE SEQUENCE [LARGE SCALE GENOMIC DNA]</scope>
</reference>
<feature type="compositionally biased region" description="Polar residues" evidence="1">
    <location>
        <begin position="22"/>
        <end position="38"/>
    </location>
</feature>
<dbReference type="AlphaFoldDB" id="A0A0P1ATW1"/>
<dbReference type="RefSeq" id="XP_024580766.1">
    <property type="nucleotide sequence ID" value="XM_024730495.1"/>
</dbReference>
<evidence type="ECO:0000256" key="1">
    <source>
        <dbReference type="SAM" id="MobiDB-lite"/>
    </source>
</evidence>
<accession>A0A0P1ATW1</accession>
<evidence type="ECO:0000313" key="3">
    <source>
        <dbReference type="Proteomes" id="UP000054928"/>
    </source>
</evidence>
<proteinExistence type="predicted"/>
<evidence type="ECO:0000313" key="2">
    <source>
        <dbReference type="EMBL" id="CEG44397.1"/>
    </source>
</evidence>
<dbReference type="GeneID" id="36395820"/>
<organism evidence="2 3">
    <name type="scientific">Plasmopara halstedii</name>
    <name type="common">Downy mildew of sunflower</name>
    <dbReference type="NCBI Taxonomy" id="4781"/>
    <lineage>
        <taxon>Eukaryota</taxon>
        <taxon>Sar</taxon>
        <taxon>Stramenopiles</taxon>
        <taxon>Oomycota</taxon>
        <taxon>Peronosporomycetes</taxon>
        <taxon>Peronosporales</taxon>
        <taxon>Peronosporaceae</taxon>
        <taxon>Plasmopara</taxon>
    </lineage>
</organism>
<dbReference type="Proteomes" id="UP000054928">
    <property type="component" value="Unassembled WGS sequence"/>
</dbReference>
<name>A0A0P1ATW1_PLAHL</name>
<keyword evidence="3" id="KW-1185">Reference proteome</keyword>
<dbReference type="EMBL" id="CCYD01001204">
    <property type="protein sequence ID" value="CEG44397.1"/>
    <property type="molecule type" value="Genomic_DNA"/>
</dbReference>
<feature type="region of interest" description="Disordered" evidence="1">
    <location>
        <begin position="1"/>
        <end position="38"/>
    </location>
</feature>
<protein>
    <submittedName>
        <fullName evidence="2">Uncharacterized protein</fullName>
    </submittedName>
</protein>